<dbReference type="InterPro" id="IPR037282">
    <property type="entry name" value="CapZ_alpha/beta"/>
</dbReference>
<dbReference type="PRINTS" id="PR00192">
    <property type="entry name" value="FACTINCAPB"/>
</dbReference>
<dbReference type="GO" id="GO:0051016">
    <property type="term" value="P:barbed-end actin filament capping"/>
    <property type="evidence" value="ECO:0007669"/>
    <property type="project" value="InterPro"/>
</dbReference>
<dbReference type="SUPFAM" id="SSF90096">
    <property type="entry name" value="Subunits of heterodimeric actin filament capping protein Capz"/>
    <property type="match status" value="1"/>
</dbReference>
<keyword evidence="6" id="KW-0206">Cytoskeleton</keyword>
<dbReference type="OrthoDB" id="9979678at2759"/>
<keyword evidence="9" id="KW-1185">Reference proteome</keyword>
<dbReference type="Gene3D" id="1.10.510.10">
    <property type="entry name" value="Transferase(Phosphotransferase) domain 1"/>
    <property type="match status" value="1"/>
</dbReference>
<dbReference type="Gene3D" id="3.90.1150.210">
    <property type="entry name" value="F-actin capping protein, beta subunit"/>
    <property type="match status" value="1"/>
</dbReference>
<dbReference type="AlphaFoldDB" id="A0A177AUR8"/>
<dbReference type="Pfam" id="PF01115">
    <property type="entry name" value="F_actin_cap_B"/>
    <property type="match status" value="1"/>
</dbReference>
<dbReference type="GO" id="GO:0000902">
    <property type="term" value="P:cell morphogenesis"/>
    <property type="evidence" value="ECO:0007669"/>
    <property type="project" value="TreeGrafter"/>
</dbReference>
<dbReference type="InterPro" id="IPR001698">
    <property type="entry name" value="CAPZB"/>
</dbReference>
<dbReference type="InterPro" id="IPR001245">
    <property type="entry name" value="Ser-Thr/Tyr_kinase_cat_dom"/>
</dbReference>
<reference evidence="8 9" key="1">
    <citation type="submission" date="2016-04" db="EMBL/GenBank/DDBJ databases">
        <title>The genome of Intoshia linei affirms orthonectids as highly simplified spiralians.</title>
        <authorList>
            <person name="Mikhailov K.V."/>
            <person name="Slusarev G.S."/>
            <person name="Nikitin M.A."/>
            <person name="Logacheva M.D."/>
            <person name="Penin A."/>
            <person name="Aleoshin V."/>
            <person name="Panchin Y.V."/>
        </authorList>
    </citation>
    <scope>NUCLEOTIDE SEQUENCE [LARGE SCALE GENOMIC DNA]</scope>
    <source>
        <strain evidence="8">Intl2013</strain>
        <tissue evidence="8">Whole animal</tissue>
    </source>
</reference>
<dbReference type="Proteomes" id="UP000078046">
    <property type="component" value="Unassembled WGS sequence"/>
</dbReference>
<dbReference type="InterPro" id="IPR043175">
    <property type="entry name" value="CAPZB_N"/>
</dbReference>
<dbReference type="Gene3D" id="1.20.58.570">
    <property type="match status" value="1"/>
</dbReference>
<keyword evidence="5" id="KW-0009">Actin-binding</keyword>
<name>A0A177AUR8_9BILA</name>
<comment type="similarity">
    <text evidence="2">Belongs to the F-actin-capping protein beta subunit family.</text>
</comment>
<feature type="domain" description="Serine-threonine/tyrosine-protein kinase catalytic" evidence="7">
    <location>
        <begin position="282"/>
        <end position="376"/>
    </location>
</feature>
<evidence type="ECO:0000259" key="7">
    <source>
        <dbReference type="Pfam" id="PF07714"/>
    </source>
</evidence>
<dbReference type="SUPFAM" id="SSF56112">
    <property type="entry name" value="Protein kinase-like (PK-like)"/>
    <property type="match status" value="1"/>
</dbReference>
<evidence type="ECO:0000256" key="4">
    <source>
        <dbReference type="ARBA" id="ARBA00022490"/>
    </source>
</evidence>
<dbReference type="FunFam" id="1.20.58.570:FF:000001">
    <property type="entry name" value="F-actin-capping protein subunit beta"/>
    <property type="match status" value="1"/>
</dbReference>
<evidence type="ECO:0000256" key="5">
    <source>
        <dbReference type="ARBA" id="ARBA00023203"/>
    </source>
</evidence>
<dbReference type="Pfam" id="PF07714">
    <property type="entry name" value="PK_Tyr_Ser-Thr"/>
    <property type="match status" value="1"/>
</dbReference>
<comment type="caution">
    <text evidence="8">The sequence shown here is derived from an EMBL/GenBank/DDBJ whole genome shotgun (WGS) entry which is preliminary data.</text>
</comment>
<dbReference type="EMBL" id="LWCA01001167">
    <property type="protein sequence ID" value="OAF65739.1"/>
    <property type="molecule type" value="Genomic_DNA"/>
</dbReference>
<accession>A0A177AUR8</accession>
<proteinExistence type="inferred from homology"/>
<organism evidence="8 9">
    <name type="scientific">Intoshia linei</name>
    <dbReference type="NCBI Taxonomy" id="1819745"/>
    <lineage>
        <taxon>Eukaryota</taxon>
        <taxon>Metazoa</taxon>
        <taxon>Spiralia</taxon>
        <taxon>Lophotrochozoa</taxon>
        <taxon>Mesozoa</taxon>
        <taxon>Orthonectida</taxon>
        <taxon>Rhopaluridae</taxon>
        <taxon>Intoshia</taxon>
    </lineage>
</organism>
<evidence type="ECO:0000256" key="1">
    <source>
        <dbReference type="ARBA" id="ARBA00004245"/>
    </source>
</evidence>
<dbReference type="InterPro" id="IPR011009">
    <property type="entry name" value="Kinase-like_dom_sf"/>
</dbReference>
<gene>
    <name evidence="8" type="ORF">A3Q56_06519</name>
</gene>
<protein>
    <submittedName>
        <fullName evidence="8">F-actin-capping protein subunit beta</fullName>
    </submittedName>
</protein>
<dbReference type="GO" id="GO:0051015">
    <property type="term" value="F:actin filament binding"/>
    <property type="evidence" value="ECO:0007669"/>
    <property type="project" value="TreeGrafter"/>
</dbReference>
<evidence type="ECO:0000256" key="3">
    <source>
        <dbReference type="ARBA" id="ARBA00022467"/>
    </source>
</evidence>
<dbReference type="InterPro" id="IPR042276">
    <property type="entry name" value="CapZ_alpha/beta_2"/>
</dbReference>
<evidence type="ECO:0000256" key="2">
    <source>
        <dbReference type="ARBA" id="ARBA00006039"/>
    </source>
</evidence>
<comment type="subcellular location">
    <subcellularLocation>
        <location evidence="1">Cytoplasm</location>
        <location evidence="1">Cytoskeleton</location>
    </subcellularLocation>
</comment>
<sequence>DTVCVDLKKIQEIYTLNCECNIICTDDDHVIRFSDIKYTIKFVSFIEMIYRCRINSNLSICQTIRSPMCQYLHKKLYHNVQRIDSLTEKLKIYNKYNTEINWLIRVVRREKCFKYGLIYIDTEGQVYTDEIVYSKSQYSLKQKNEINGFKTMDQLLDYLQTPSNAYFYKLKQCLDPNEKEKDYSTIISKVNLQISNVNGSQFIKPENLRYLTEEEKIKFAPDCPMFLNLNVLEKKSLMNSVYSSMDIYLRSNQIIIYDLNNVKFQVPVLYQYLNELPVTHVYNIERVAWVAPENYDNLLFQNNQKSMAFSFSILIWEVLSGSKPIITNKMRRSCDLNKFSPIPKEAENNQFITTLINKCCSIKRKQRPKWSEIVSLLKKALKQNKDTSRSLFNESNSSKSKECIDCCLDLLRRLPPQQIKKNAYNIAKLLQEDPDLCDDLLSAVDLPLEISKDNVSGKEYLCGDYNRDGDSYRSPWSNQYFPSLLDGVYPSTKLRELEIEFNNAISIYKNMYYDGGYSSCYLWNMNDLDTTDHFGLSWLIKKKGDNESNVFGEWNSIHIVEAKVDQQKKECSYKISTTIILSLKTTRTDWGVVNLSGSLSTKCIKKAPYDKFNNHIVNVGKYIE</sequence>
<evidence type="ECO:0000256" key="6">
    <source>
        <dbReference type="ARBA" id="ARBA00023212"/>
    </source>
</evidence>
<keyword evidence="4" id="KW-0963">Cytoplasm</keyword>
<dbReference type="GO" id="GO:0008290">
    <property type="term" value="C:F-actin capping protein complex"/>
    <property type="evidence" value="ECO:0007669"/>
    <property type="project" value="InterPro"/>
</dbReference>
<keyword evidence="3" id="KW-0117">Actin capping</keyword>
<feature type="non-terminal residue" evidence="8">
    <location>
        <position position="1"/>
    </location>
</feature>
<dbReference type="PANTHER" id="PTHR10619">
    <property type="entry name" value="F-ACTIN-CAPPING PROTEIN SUBUNIT BETA"/>
    <property type="match status" value="1"/>
</dbReference>
<evidence type="ECO:0000313" key="8">
    <source>
        <dbReference type="EMBL" id="OAF65739.1"/>
    </source>
</evidence>
<dbReference type="PANTHER" id="PTHR10619:SF0">
    <property type="entry name" value="F-ACTIN-CAPPING PROTEIN SUBUNIT BETA ISOFORMS 1 AND 2"/>
    <property type="match status" value="1"/>
</dbReference>
<evidence type="ECO:0000313" key="9">
    <source>
        <dbReference type="Proteomes" id="UP000078046"/>
    </source>
</evidence>
<feature type="non-terminal residue" evidence="8">
    <location>
        <position position="624"/>
    </location>
</feature>
<dbReference type="GO" id="GO:0004672">
    <property type="term" value="F:protein kinase activity"/>
    <property type="evidence" value="ECO:0007669"/>
    <property type="project" value="InterPro"/>
</dbReference>